<feature type="transmembrane region" description="Helical" evidence="1">
    <location>
        <begin position="5"/>
        <end position="25"/>
    </location>
</feature>
<feature type="transmembrane region" description="Helical" evidence="1">
    <location>
        <begin position="112"/>
        <end position="132"/>
    </location>
</feature>
<evidence type="ECO:0000313" key="2">
    <source>
        <dbReference type="EMBL" id="ARF09603.1"/>
    </source>
</evidence>
<protein>
    <submittedName>
        <fullName evidence="2">Putative membrane protein</fullName>
    </submittedName>
</protein>
<feature type="transmembrane region" description="Helical" evidence="1">
    <location>
        <begin position="45"/>
        <end position="67"/>
    </location>
</feature>
<dbReference type="InterPro" id="IPR018687">
    <property type="entry name" value="DUF2177_membr"/>
</dbReference>
<evidence type="ECO:0000256" key="1">
    <source>
        <dbReference type="SAM" id="Phobius"/>
    </source>
</evidence>
<sequence length="137" mass="15444">MINTIVTLIITLMLFIIFDLVWFSVSLSTIYLPKFTEIQGLTHSYFSKIAGGIFAWFLLALGINLFVLPKSNNTFEAVLNGALFGFIIYGVYNGTNYVTFQKYDMNILFPDLLWGTLVSAAVSGIIYNLRILKLSNH</sequence>
<name>A0A1V0SD05_9VIRU</name>
<reference evidence="2" key="1">
    <citation type="journal article" date="2017" name="Science">
        <title>Giant viruses with an expanded complement of translation system components.</title>
        <authorList>
            <person name="Schulz F."/>
            <person name="Yutin N."/>
            <person name="Ivanova N.N."/>
            <person name="Ortega D.R."/>
            <person name="Lee T.K."/>
            <person name="Vierheilig J."/>
            <person name="Daims H."/>
            <person name="Horn M."/>
            <person name="Wagner M."/>
            <person name="Jensen G.J."/>
            <person name="Kyrpides N.C."/>
            <person name="Koonin E.V."/>
            <person name="Woyke T."/>
        </authorList>
    </citation>
    <scope>NUCLEOTIDE SEQUENCE</scope>
    <source>
        <strain evidence="2">ILV1</strain>
    </source>
</reference>
<proteinExistence type="predicted"/>
<keyword evidence="1" id="KW-1133">Transmembrane helix</keyword>
<keyword evidence="1" id="KW-0472">Membrane</keyword>
<keyword evidence="1" id="KW-0812">Transmembrane</keyword>
<dbReference type="Pfam" id="PF09945">
    <property type="entry name" value="DUF2177"/>
    <property type="match status" value="1"/>
</dbReference>
<dbReference type="EMBL" id="KY684085">
    <property type="protein sequence ID" value="ARF09603.1"/>
    <property type="molecule type" value="Genomic_DNA"/>
</dbReference>
<accession>A0A1V0SD05</accession>
<gene>
    <name evidence="2" type="ORF">Indivirus_1_226</name>
</gene>
<organism evidence="2">
    <name type="scientific">Indivirus ILV1</name>
    <dbReference type="NCBI Taxonomy" id="1977633"/>
    <lineage>
        <taxon>Viruses</taxon>
        <taxon>Varidnaviria</taxon>
        <taxon>Bamfordvirae</taxon>
        <taxon>Nucleocytoviricota</taxon>
        <taxon>Megaviricetes</taxon>
        <taxon>Imitervirales</taxon>
        <taxon>Mimiviridae</taxon>
        <taxon>Klosneuvirinae</taxon>
        <taxon>Indivirus</taxon>
    </lineage>
</organism>
<feature type="transmembrane region" description="Helical" evidence="1">
    <location>
        <begin position="74"/>
        <end position="92"/>
    </location>
</feature>